<reference evidence="4" key="1">
    <citation type="submission" date="2017-10" db="EMBL/GenBank/DDBJ databases">
        <title>Rapid genome shrinkage in a self-fertile nematode reveals novel sperm competition proteins.</title>
        <authorList>
            <person name="Yin D."/>
            <person name="Schwarz E.M."/>
            <person name="Thomas C.G."/>
            <person name="Felde R.L."/>
            <person name="Korf I.F."/>
            <person name="Cutter A.D."/>
            <person name="Schartner C.M."/>
            <person name="Ralston E.J."/>
            <person name="Meyer B.J."/>
            <person name="Haag E.S."/>
        </authorList>
    </citation>
    <scope>NUCLEOTIDE SEQUENCE [LARGE SCALE GENOMIC DNA]</scope>
    <source>
        <strain evidence="4">JU1422</strain>
    </source>
</reference>
<sequence length="102" mass="11713">MRSFIVFSALLVILAQCGYPVAYPTTPSYVTPPSYPVPKYPSAPTYSAVPAPSISISDETSIYNEEDSQSEFRKRAKARTMKNRKFQRRALQPIRRFQQRKH</sequence>
<protein>
    <submittedName>
        <fullName evidence="3">Uncharacterized protein</fullName>
    </submittedName>
</protein>
<dbReference type="EMBL" id="PDUG01000005">
    <property type="protein sequence ID" value="PIC23367.1"/>
    <property type="molecule type" value="Genomic_DNA"/>
</dbReference>
<accession>A0A2G5T7Y7</accession>
<evidence type="ECO:0000256" key="1">
    <source>
        <dbReference type="SAM" id="MobiDB-lite"/>
    </source>
</evidence>
<dbReference type="AlphaFoldDB" id="A0A2G5T7Y7"/>
<organism evidence="3 4">
    <name type="scientific">Caenorhabditis nigoni</name>
    <dbReference type="NCBI Taxonomy" id="1611254"/>
    <lineage>
        <taxon>Eukaryota</taxon>
        <taxon>Metazoa</taxon>
        <taxon>Ecdysozoa</taxon>
        <taxon>Nematoda</taxon>
        <taxon>Chromadorea</taxon>
        <taxon>Rhabditida</taxon>
        <taxon>Rhabditina</taxon>
        <taxon>Rhabditomorpha</taxon>
        <taxon>Rhabditoidea</taxon>
        <taxon>Rhabditidae</taxon>
        <taxon>Peloderinae</taxon>
        <taxon>Caenorhabditis</taxon>
    </lineage>
</organism>
<gene>
    <name evidence="3" type="primary">Cnig_chr_V.g17093</name>
    <name evidence="3" type="ORF">B9Z55_017093</name>
</gene>
<dbReference type="PANTHER" id="PTHR35575:SF1">
    <property type="entry name" value="EXTENSIN-RELATED"/>
    <property type="match status" value="1"/>
</dbReference>
<feature type="compositionally biased region" description="Basic residues" evidence="1">
    <location>
        <begin position="74"/>
        <end position="88"/>
    </location>
</feature>
<evidence type="ECO:0000256" key="2">
    <source>
        <dbReference type="SAM" id="SignalP"/>
    </source>
</evidence>
<proteinExistence type="predicted"/>
<dbReference type="OrthoDB" id="5853458at2759"/>
<keyword evidence="2" id="KW-0732">Signal</keyword>
<feature type="region of interest" description="Disordered" evidence="1">
    <location>
        <begin position="65"/>
        <end position="102"/>
    </location>
</feature>
<feature type="signal peptide" evidence="2">
    <location>
        <begin position="1"/>
        <end position="17"/>
    </location>
</feature>
<evidence type="ECO:0000313" key="3">
    <source>
        <dbReference type="EMBL" id="PIC23367.1"/>
    </source>
</evidence>
<evidence type="ECO:0000313" key="4">
    <source>
        <dbReference type="Proteomes" id="UP000230233"/>
    </source>
</evidence>
<dbReference type="Proteomes" id="UP000230233">
    <property type="component" value="Chromosome V"/>
</dbReference>
<comment type="caution">
    <text evidence="3">The sequence shown here is derived from an EMBL/GenBank/DDBJ whole genome shotgun (WGS) entry which is preliminary data.</text>
</comment>
<feature type="chain" id="PRO_5013620015" evidence="2">
    <location>
        <begin position="18"/>
        <end position="102"/>
    </location>
</feature>
<name>A0A2G5T7Y7_9PELO</name>
<keyword evidence="4" id="KW-1185">Reference proteome</keyword>
<dbReference type="PANTHER" id="PTHR35575">
    <property type="entry name" value="PROTEIN CBG23599-RELATED"/>
    <property type="match status" value="1"/>
</dbReference>